<evidence type="ECO:0000259" key="2">
    <source>
        <dbReference type="Pfam" id="PF13472"/>
    </source>
</evidence>
<dbReference type="Pfam" id="PF13472">
    <property type="entry name" value="Lipase_GDSL_2"/>
    <property type="match status" value="1"/>
</dbReference>
<feature type="compositionally biased region" description="Acidic residues" evidence="1">
    <location>
        <begin position="64"/>
        <end position="73"/>
    </location>
</feature>
<dbReference type="EMBL" id="CP027226">
    <property type="protein sequence ID" value="AVM41978.1"/>
    <property type="molecule type" value="Genomic_DNA"/>
</dbReference>
<accession>A0A2S0KLT7</accession>
<feature type="compositionally biased region" description="Low complexity" evidence="1">
    <location>
        <begin position="33"/>
        <end position="51"/>
    </location>
</feature>
<dbReference type="OrthoDB" id="1650541at2"/>
<dbReference type="RefSeq" id="WP_106011964.1">
    <property type="nucleotide sequence ID" value="NZ_CP027226.1"/>
</dbReference>
<reference evidence="4" key="1">
    <citation type="submission" date="2018-02" db="EMBL/GenBank/DDBJ databases">
        <authorList>
            <person name="Holder M.E."/>
            <person name="Ajami N.J."/>
            <person name="Petrosino J.F."/>
        </authorList>
    </citation>
    <scope>NUCLEOTIDE SEQUENCE [LARGE SCALE GENOMIC DNA]</scope>
    <source>
        <strain evidence="4">CCUG 47711</strain>
    </source>
</reference>
<feature type="compositionally biased region" description="Basic and acidic residues" evidence="1">
    <location>
        <begin position="53"/>
        <end position="63"/>
    </location>
</feature>
<feature type="region of interest" description="Disordered" evidence="1">
    <location>
        <begin position="25"/>
        <end position="98"/>
    </location>
</feature>
<evidence type="ECO:0000313" key="3">
    <source>
        <dbReference type="EMBL" id="AVM41978.1"/>
    </source>
</evidence>
<evidence type="ECO:0000256" key="1">
    <source>
        <dbReference type="SAM" id="MobiDB-lite"/>
    </source>
</evidence>
<gene>
    <name evidence="3" type="ORF">C5Q98_01425</name>
</gene>
<evidence type="ECO:0000313" key="4">
    <source>
        <dbReference type="Proteomes" id="UP000237947"/>
    </source>
</evidence>
<keyword evidence="4" id="KW-1185">Reference proteome</keyword>
<sequence>MKKIKYIALALTVLLVACDVPKVKQVEESTPQAAENSSSESSEETSASTSNPDTKESSSKDSEKDSEETEESKEADNTEVSNQGESVDGNGDSLTTVPETEAKPESYFADALFIGDSRTQSLMLYGSLYDADFISTRGYNAPQYFSEVISINGTETTGTDFVSSKENSYNNVYLMLGTNELGYDLGVFIENYRAVIKDVKAKQANANIYLNAILPVTKSKDDTNDAWGVKNSNIVIFNKALRQLADEEGIYFLDASAAIANELGYLPEDISPDGVHFDKSTVDKWQKYIQTHVA</sequence>
<organism evidence="3 4">
    <name type="scientific">Fastidiosipila sanguinis</name>
    <dbReference type="NCBI Taxonomy" id="236753"/>
    <lineage>
        <taxon>Bacteria</taxon>
        <taxon>Bacillati</taxon>
        <taxon>Bacillota</taxon>
        <taxon>Clostridia</taxon>
        <taxon>Eubacteriales</taxon>
        <taxon>Oscillospiraceae</taxon>
        <taxon>Fastidiosipila</taxon>
    </lineage>
</organism>
<dbReference type="InterPro" id="IPR036514">
    <property type="entry name" value="SGNH_hydro_sf"/>
</dbReference>
<feature type="domain" description="SGNH hydrolase-type esterase" evidence="2">
    <location>
        <begin position="113"/>
        <end position="278"/>
    </location>
</feature>
<dbReference type="SUPFAM" id="SSF52266">
    <property type="entry name" value="SGNH hydrolase"/>
    <property type="match status" value="1"/>
</dbReference>
<name>A0A2S0KLT7_9FIRM</name>
<protein>
    <recommendedName>
        <fullName evidence="2">SGNH hydrolase-type esterase domain-containing protein</fullName>
    </recommendedName>
</protein>
<dbReference type="AlphaFoldDB" id="A0A2S0KLT7"/>
<dbReference type="Proteomes" id="UP000237947">
    <property type="component" value="Chromosome"/>
</dbReference>
<dbReference type="PROSITE" id="PS51257">
    <property type="entry name" value="PROKAR_LIPOPROTEIN"/>
    <property type="match status" value="1"/>
</dbReference>
<proteinExistence type="predicted"/>
<dbReference type="Gene3D" id="3.40.50.1110">
    <property type="entry name" value="SGNH hydrolase"/>
    <property type="match status" value="1"/>
</dbReference>
<dbReference type="KEGG" id="fsa:C5Q98_01425"/>
<dbReference type="InterPro" id="IPR013830">
    <property type="entry name" value="SGNH_hydro"/>
</dbReference>